<evidence type="ECO:0000256" key="6">
    <source>
        <dbReference type="SAM" id="Phobius"/>
    </source>
</evidence>
<dbReference type="PANTHER" id="PTHR42978">
    <property type="entry name" value="QUORUM-QUENCHING LACTONASE YTNP-RELATED-RELATED"/>
    <property type="match status" value="1"/>
</dbReference>
<dbReference type="EMBL" id="AQQV01000001">
    <property type="protein sequence ID" value="ORE89081.1"/>
    <property type="molecule type" value="Genomic_DNA"/>
</dbReference>
<dbReference type="InterPro" id="IPR001279">
    <property type="entry name" value="Metallo-B-lactamas"/>
</dbReference>
<evidence type="ECO:0000313" key="8">
    <source>
        <dbReference type="EMBL" id="ORE89081.1"/>
    </source>
</evidence>
<comment type="similarity">
    <text evidence="2">Belongs to the metallo-beta-lactamase superfamily.</text>
</comment>
<evidence type="ECO:0000259" key="7">
    <source>
        <dbReference type="SMART" id="SM00849"/>
    </source>
</evidence>
<dbReference type="AlphaFoldDB" id="A0A1Y1SIF3"/>
<keyword evidence="5" id="KW-0862">Zinc</keyword>
<keyword evidence="3" id="KW-0479">Metal-binding</keyword>
<dbReference type="GO" id="GO:0016787">
    <property type="term" value="F:hydrolase activity"/>
    <property type="evidence" value="ECO:0007669"/>
    <property type="project" value="UniProtKB-KW"/>
</dbReference>
<feature type="domain" description="Metallo-beta-lactamase" evidence="7">
    <location>
        <begin position="87"/>
        <end position="287"/>
    </location>
</feature>
<keyword evidence="6" id="KW-0472">Membrane</keyword>
<dbReference type="Pfam" id="PF00753">
    <property type="entry name" value="Lactamase_B"/>
    <property type="match status" value="1"/>
</dbReference>
<dbReference type="GO" id="GO:0046872">
    <property type="term" value="F:metal ion binding"/>
    <property type="evidence" value="ECO:0007669"/>
    <property type="project" value="UniProtKB-KW"/>
</dbReference>
<keyword evidence="4" id="KW-0378">Hydrolase</keyword>
<keyword evidence="9" id="KW-1185">Reference proteome</keyword>
<evidence type="ECO:0000256" key="1">
    <source>
        <dbReference type="ARBA" id="ARBA00001947"/>
    </source>
</evidence>
<evidence type="ECO:0000256" key="4">
    <source>
        <dbReference type="ARBA" id="ARBA00022801"/>
    </source>
</evidence>
<comment type="cofactor">
    <cofactor evidence="1">
        <name>Zn(2+)</name>
        <dbReference type="ChEBI" id="CHEBI:29105"/>
    </cofactor>
</comment>
<dbReference type="SMART" id="SM00849">
    <property type="entry name" value="Lactamase_B"/>
    <property type="match status" value="1"/>
</dbReference>
<evidence type="ECO:0000313" key="9">
    <source>
        <dbReference type="Proteomes" id="UP000192342"/>
    </source>
</evidence>
<comment type="caution">
    <text evidence="8">The sequence shown here is derived from an EMBL/GenBank/DDBJ whole genome shotgun (WGS) entry which is preliminary data.</text>
</comment>
<dbReference type="STRING" id="1317117.ATO7_04360"/>
<gene>
    <name evidence="8" type="ORF">ATO7_04360</name>
</gene>
<evidence type="ECO:0000256" key="5">
    <source>
        <dbReference type="ARBA" id="ARBA00022833"/>
    </source>
</evidence>
<dbReference type="SUPFAM" id="SSF56281">
    <property type="entry name" value="Metallo-hydrolase/oxidoreductase"/>
    <property type="match status" value="1"/>
</dbReference>
<protein>
    <submittedName>
        <fullName evidence="8">Beta-lactamase domain-containing protein</fullName>
    </submittedName>
</protein>
<evidence type="ECO:0000256" key="3">
    <source>
        <dbReference type="ARBA" id="ARBA00022723"/>
    </source>
</evidence>
<dbReference type="InterPro" id="IPR051013">
    <property type="entry name" value="MBL_superfamily_lactonases"/>
</dbReference>
<dbReference type="Gene3D" id="3.60.15.10">
    <property type="entry name" value="Ribonuclease Z/Hydroxyacylglutathione hydrolase-like"/>
    <property type="match status" value="1"/>
</dbReference>
<keyword evidence="6" id="KW-1133">Transmembrane helix</keyword>
<keyword evidence="6" id="KW-0812">Transmembrane</keyword>
<organism evidence="8 9">
    <name type="scientific">Oceanococcus atlanticus</name>
    <dbReference type="NCBI Taxonomy" id="1317117"/>
    <lineage>
        <taxon>Bacteria</taxon>
        <taxon>Pseudomonadati</taxon>
        <taxon>Pseudomonadota</taxon>
        <taxon>Gammaproteobacteria</taxon>
        <taxon>Chromatiales</taxon>
        <taxon>Oceanococcaceae</taxon>
        <taxon>Oceanococcus</taxon>
    </lineage>
</organism>
<sequence length="305" mass="34205">MIGLLRFVFKTAVVLILLVAAGYYPLVLHSPQPEEPGYDLDMNAVRQAAASLSGSKVQDIRVEQVAEFSFAEAMVMAGEAWRGTPIPIYSYKLVFPKRSIVVDTAMSSVKGIPGFMVNSFDEGAYQRMLKAMNDAEHIVITHEHFDHIGGIVDHPRVAELLPRIQLTEEQFAHPDRMMPLRYPEGVFENYQPLRYDSLHALAPGVVLIKAPGHTPGSQMVYIELADGREVLLLGDVSWQMRNIHAVRERPLFITAIVRENRTQVIDQFQALNALQKREPELAMVPGHDGEVMKTMLERGVFKAGF</sequence>
<name>A0A1Y1SIF3_9GAMM</name>
<reference evidence="8 9" key="1">
    <citation type="submission" date="2013-04" db="EMBL/GenBank/DDBJ databases">
        <title>Oceanococcus atlanticus 22II-S10r2 Genome Sequencing.</title>
        <authorList>
            <person name="Lai Q."/>
            <person name="Li G."/>
            <person name="Shao Z."/>
        </authorList>
    </citation>
    <scope>NUCLEOTIDE SEQUENCE [LARGE SCALE GENOMIC DNA]</scope>
    <source>
        <strain evidence="8 9">22II-S10r2</strain>
    </source>
</reference>
<proteinExistence type="inferred from homology"/>
<dbReference type="InterPro" id="IPR036866">
    <property type="entry name" value="RibonucZ/Hydroxyglut_hydro"/>
</dbReference>
<evidence type="ECO:0000256" key="2">
    <source>
        <dbReference type="ARBA" id="ARBA00007749"/>
    </source>
</evidence>
<dbReference type="Proteomes" id="UP000192342">
    <property type="component" value="Unassembled WGS sequence"/>
</dbReference>
<accession>A0A1Y1SIF3</accession>
<feature type="transmembrane region" description="Helical" evidence="6">
    <location>
        <begin position="7"/>
        <end position="26"/>
    </location>
</feature>
<dbReference type="PANTHER" id="PTHR42978:SF7">
    <property type="entry name" value="METALLO-HYDROLASE RV2300C-RELATED"/>
    <property type="match status" value="1"/>
</dbReference>